<dbReference type="InterPro" id="IPR000160">
    <property type="entry name" value="GGDEF_dom"/>
</dbReference>
<dbReference type="CDD" id="cd01949">
    <property type="entry name" value="GGDEF"/>
    <property type="match status" value="1"/>
</dbReference>
<dbReference type="InterPro" id="IPR050469">
    <property type="entry name" value="Diguanylate_Cyclase"/>
</dbReference>
<evidence type="ECO:0000313" key="7">
    <source>
        <dbReference type="Proteomes" id="UP001595798"/>
    </source>
</evidence>
<evidence type="ECO:0000256" key="1">
    <source>
        <dbReference type="ARBA" id="ARBA00012528"/>
    </source>
</evidence>
<evidence type="ECO:0000259" key="5">
    <source>
        <dbReference type="PROSITE" id="PS50887"/>
    </source>
</evidence>
<dbReference type="EC" id="2.7.7.65" evidence="1"/>
<feature type="compositionally biased region" description="Basic and acidic residues" evidence="4">
    <location>
        <begin position="164"/>
        <end position="175"/>
    </location>
</feature>
<dbReference type="NCBIfam" id="TIGR00254">
    <property type="entry name" value="GGDEF"/>
    <property type="match status" value="1"/>
</dbReference>
<gene>
    <name evidence="6" type="ORF">ACFOZ5_17015</name>
</gene>
<feature type="domain" description="GGDEF" evidence="5">
    <location>
        <begin position="421"/>
        <end position="553"/>
    </location>
</feature>
<dbReference type="SMART" id="SM00267">
    <property type="entry name" value="GGDEF"/>
    <property type="match status" value="1"/>
</dbReference>
<dbReference type="Pfam" id="PF20975">
    <property type="entry name" value="DGCcoil"/>
    <property type="match status" value="1"/>
</dbReference>
<dbReference type="PANTHER" id="PTHR45138">
    <property type="entry name" value="REGULATORY COMPONENTS OF SENSORY TRANSDUCTION SYSTEM"/>
    <property type="match status" value="1"/>
</dbReference>
<dbReference type="EMBL" id="JBHSDI010000060">
    <property type="protein sequence ID" value="MFC4260719.1"/>
    <property type="molecule type" value="Genomic_DNA"/>
</dbReference>
<keyword evidence="6" id="KW-0808">Transferase</keyword>
<dbReference type="SUPFAM" id="SSF55073">
    <property type="entry name" value="Nucleotide cyclase"/>
    <property type="match status" value="1"/>
</dbReference>
<feature type="region of interest" description="Disordered" evidence="4">
    <location>
        <begin position="164"/>
        <end position="184"/>
    </location>
</feature>
<keyword evidence="7" id="KW-1185">Reference proteome</keyword>
<dbReference type="PROSITE" id="PS50887">
    <property type="entry name" value="GGDEF"/>
    <property type="match status" value="1"/>
</dbReference>
<comment type="catalytic activity">
    <reaction evidence="2">
        <text>2 GTP = 3',3'-c-di-GMP + 2 diphosphate</text>
        <dbReference type="Rhea" id="RHEA:24898"/>
        <dbReference type="ChEBI" id="CHEBI:33019"/>
        <dbReference type="ChEBI" id="CHEBI:37565"/>
        <dbReference type="ChEBI" id="CHEBI:58805"/>
        <dbReference type="EC" id="2.7.7.65"/>
    </reaction>
</comment>
<comment type="caution">
    <text evidence="6">The sequence shown here is derived from an EMBL/GenBank/DDBJ whole genome shotgun (WGS) entry which is preliminary data.</text>
</comment>
<dbReference type="RefSeq" id="WP_379889516.1">
    <property type="nucleotide sequence ID" value="NZ_JBHSDI010000060.1"/>
</dbReference>
<keyword evidence="3" id="KW-0175">Coiled coil</keyword>
<sequence>MTSNKSGPQFSASDEAELRYLVERLLARASLVSEGQDERLDMLLSELRQYLRGQQRDPASLREFLERLDDELARLDDQVTSESREAGRILSGLVSSVERSDLFHDASSELKRLRRELGPGGLPRQQLLPWLETFARVTEQAVAGADSGSGRERGLFGRLFHRRDDSEVETSKDMPAEPPGPLPELDLAVRGATAGASEQADDGQRLRIARRVGELMDRVIQQVELPPDTHKRAILLKSRLTDEQDWAMLRQSLDETADLVIAVVTHSQREFESFLERLDERLSSLHGHFSDHADVMAGRRTSASKLEETVQAELSELGGSLHSSSDLSQLRTSVSRHIERIAGTVEAFRRQEDAREQQLTDQMEAMREKLVAMETHSEQVRKQLEQERARALTDILTQLPNREAWDERLRFEYDRWQRYGRPVALAVIDIDHFKQVNDSFGHKAGDRVIQLVAKALQARLRATDFVARYGGEEFVAVLPETTLDQAVGVVDDLRRHVADMPFHFEGQPVRVSVSVGLSCFREGIEPDVVFDEADKALYTAKSNGRNRVEMARGLKP</sequence>
<proteinExistence type="predicted"/>
<feature type="coiled-coil region" evidence="3">
    <location>
        <begin position="349"/>
        <end position="390"/>
    </location>
</feature>
<name>A0ABV8QNU6_9GAMM</name>
<evidence type="ECO:0000256" key="2">
    <source>
        <dbReference type="ARBA" id="ARBA00034247"/>
    </source>
</evidence>
<accession>A0ABV8QNU6</accession>
<evidence type="ECO:0000256" key="3">
    <source>
        <dbReference type="SAM" id="Coils"/>
    </source>
</evidence>
<dbReference type="InterPro" id="IPR029787">
    <property type="entry name" value="Nucleotide_cyclase"/>
</dbReference>
<protein>
    <recommendedName>
        <fullName evidence="1">diguanylate cyclase</fullName>
        <ecNumber evidence="1">2.7.7.65</ecNumber>
    </recommendedName>
</protein>
<keyword evidence="6" id="KW-0548">Nucleotidyltransferase</keyword>
<dbReference type="GO" id="GO:0052621">
    <property type="term" value="F:diguanylate cyclase activity"/>
    <property type="evidence" value="ECO:0007669"/>
    <property type="project" value="UniProtKB-EC"/>
</dbReference>
<evidence type="ECO:0000256" key="4">
    <source>
        <dbReference type="SAM" id="MobiDB-lite"/>
    </source>
</evidence>
<dbReference type="Proteomes" id="UP001595798">
    <property type="component" value="Unassembled WGS sequence"/>
</dbReference>
<dbReference type="PROSITE" id="PS00039">
    <property type="entry name" value="DEAD_ATP_HELICASE"/>
    <property type="match status" value="1"/>
</dbReference>
<organism evidence="6 7">
    <name type="scientific">Marinobacter lacisalsi</name>
    <dbReference type="NCBI Taxonomy" id="475979"/>
    <lineage>
        <taxon>Bacteria</taxon>
        <taxon>Pseudomonadati</taxon>
        <taxon>Pseudomonadota</taxon>
        <taxon>Gammaproteobacteria</taxon>
        <taxon>Pseudomonadales</taxon>
        <taxon>Marinobacteraceae</taxon>
        <taxon>Marinobacter</taxon>
    </lineage>
</organism>
<dbReference type="InterPro" id="IPR048516">
    <property type="entry name" value="DGCcoil"/>
</dbReference>
<reference evidence="7" key="1">
    <citation type="journal article" date="2019" name="Int. J. Syst. Evol. Microbiol.">
        <title>The Global Catalogue of Microorganisms (GCM) 10K type strain sequencing project: providing services to taxonomists for standard genome sequencing and annotation.</title>
        <authorList>
            <consortium name="The Broad Institute Genomics Platform"/>
            <consortium name="The Broad Institute Genome Sequencing Center for Infectious Disease"/>
            <person name="Wu L."/>
            <person name="Ma J."/>
        </authorList>
    </citation>
    <scope>NUCLEOTIDE SEQUENCE [LARGE SCALE GENOMIC DNA]</scope>
    <source>
        <strain evidence="7">CECT 7297</strain>
    </source>
</reference>
<dbReference type="InterPro" id="IPR043128">
    <property type="entry name" value="Rev_trsase/Diguanyl_cyclase"/>
</dbReference>
<evidence type="ECO:0000313" key="6">
    <source>
        <dbReference type="EMBL" id="MFC4260719.1"/>
    </source>
</evidence>
<dbReference type="PANTHER" id="PTHR45138:SF9">
    <property type="entry name" value="DIGUANYLATE CYCLASE DGCM-RELATED"/>
    <property type="match status" value="1"/>
</dbReference>
<dbReference type="InterPro" id="IPR000629">
    <property type="entry name" value="RNA-helicase_DEAD-box_CS"/>
</dbReference>
<dbReference type="Pfam" id="PF00990">
    <property type="entry name" value="GGDEF"/>
    <property type="match status" value="1"/>
</dbReference>
<dbReference type="Gene3D" id="3.30.70.270">
    <property type="match status" value="1"/>
</dbReference>